<dbReference type="RefSeq" id="WP_234862947.1">
    <property type="nucleotide sequence ID" value="NZ_JAKEVZ010000021.1"/>
</dbReference>
<dbReference type="GO" id="GO:0004867">
    <property type="term" value="F:serine-type endopeptidase inhibitor activity"/>
    <property type="evidence" value="ECO:0007669"/>
    <property type="project" value="UniProtKB-KW"/>
</dbReference>
<dbReference type="Gene3D" id="3.30.60.30">
    <property type="match status" value="1"/>
</dbReference>
<evidence type="ECO:0000313" key="4">
    <source>
        <dbReference type="Proteomes" id="UP001201449"/>
    </source>
</evidence>
<feature type="signal peptide" evidence="1">
    <location>
        <begin position="1"/>
        <end position="22"/>
    </location>
</feature>
<evidence type="ECO:0000256" key="1">
    <source>
        <dbReference type="SAM" id="SignalP"/>
    </source>
</evidence>
<name>A0ABS9BYK6_9BACT</name>
<keyword evidence="4" id="KW-1185">Reference proteome</keyword>
<keyword evidence="3" id="KW-0722">Serine protease inhibitor</keyword>
<keyword evidence="1" id="KW-0732">Signal</keyword>
<dbReference type="SUPFAM" id="SSF100895">
    <property type="entry name" value="Kazal-type serine protease inhibitors"/>
    <property type="match status" value="1"/>
</dbReference>
<accession>A0ABS9BYK6</accession>
<protein>
    <submittedName>
        <fullName evidence="3">Kazal-type serine protease inhibitor family protein</fullName>
    </submittedName>
</protein>
<dbReference type="Proteomes" id="UP001201449">
    <property type="component" value="Unassembled WGS sequence"/>
</dbReference>
<evidence type="ECO:0000259" key="2">
    <source>
        <dbReference type="PROSITE" id="PS51465"/>
    </source>
</evidence>
<feature type="domain" description="Kazal-like" evidence="2">
    <location>
        <begin position="27"/>
        <end position="81"/>
    </location>
</feature>
<reference evidence="3 4" key="1">
    <citation type="submission" date="2022-01" db="EMBL/GenBank/DDBJ databases">
        <title>Mariniradius saccharolyticus sp. nov., isolated from sediment of a river.</title>
        <authorList>
            <person name="Liu H."/>
        </authorList>
    </citation>
    <scope>NUCLEOTIDE SEQUENCE [LARGE SCALE GENOMIC DNA]</scope>
    <source>
        <strain evidence="3 4">RY-2</strain>
    </source>
</reference>
<feature type="chain" id="PRO_5045601442" evidence="1">
    <location>
        <begin position="23"/>
        <end position="81"/>
    </location>
</feature>
<keyword evidence="3" id="KW-0646">Protease inhibitor</keyword>
<organism evidence="3 4">
    <name type="scientific">Mariniradius sediminis</name>
    <dbReference type="NCBI Taxonomy" id="2909237"/>
    <lineage>
        <taxon>Bacteria</taxon>
        <taxon>Pseudomonadati</taxon>
        <taxon>Bacteroidota</taxon>
        <taxon>Cytophagia</taxon>
        <taxon>Cytophagales</taxon>
        <taxon>Cyclobacteriaceae</taxon>
        <taxon>Mariniradius</taxon>
    </lineage>
</organism>
<comment type="caution">
    <text evidence="3">The sequence shown here is derived from an EMBL/GenBank/DDBJ whole genome shotgun (WGS) entry which is preliminary data.</text>
</comment>
<dbReference type="PROSITE" id="PS51465">
    <property type="entry name" value="KAZAL_2"/>
    <property type="match status" value="1"/>
</dbReference>
<dbReference type="EMBL" id="JAKEVZ010000021">
    <property type="protein sequence ID" value="MCF1753130.1"/>
    <property type="molecule type" value="Genomic_DNA"/>
</dbReference>
<dbReference type="Pfam" id="PF00050">
    <property type="entry name" value="Kazal_1"/>
    <property type="match status" value="1"/>
</dbReference>
<evidence type="ECO:0000313" key="3">
    <source>
        <dbReference type="EMBL" id="MCF1753130.1"/>
    </source>
</evidence>
<sequence>MKTKSFIIALFALLMMSFQCEEQNPTDEVLADCIDPEMVRKDMACIMIYDPVCGCDGKTYGNSCIAGISGVKSFEKGECPK</sequence>
<proteinExistence type="predicted"/>
<dbReference type="InterPro" id="IPR002350">
    <property type="entry name" value="Kazal_dom"/>
</dbReference>
<dbReference type="InterPro" id="IPR036058">
    <property type="entry name" value="Kazal_dom_sf"/>
</dbReference>
<gene>
    <name evidence="3" type="ORF">L0U89_18870</name>
</gene>